<organism evidence="2 3">
    <name type="scientific">Alternaria tenuissima</name>
    <dbReference type="NCBI Taxonomy" id="119927"/>
    <lineage>
        <taxon>Eukaryota</taxon>
        <taxon>Fungi</taxon>
        <taxon>Dikarya</taxon>
        <taxon>Ascomycota</taxon>
        <taxon>Pezizomycotina</taxon>
        <taxon>Dothideomycetes</taxon>
        <taxon>Pleosporomycetidae</taxon>
        <taxon>Pleosporales</taxon>
        <taxon>Pleosporineae</taxon>
        <taxon>Pleosporaceae</taxon>
        <taxon>Alternaria</taxon>
        <taxon>Alternaria sect. Alternaria</taxon>
        <taxon>Alternaria alternata complex</taxon>
    </lineage>
</organism>
<comment type="caution">
    <text evidence="2">The sequence shown here is derived from an EMBL/GenBank/DDBJ whole genome shotgun (WGS) entry which is preliminary data.</text>
</comment>
<dbReference type="EMBL" id="PDXA01000023">
    <property type="protein sequence ID" value="RYN48285.1"/>
    <property type="molecule type" value="Genomic_DNA"/>
</dbReference>
<feature type="compositionally biased region" description="Acidic residues" evidence="1">
    <location>
        <begin position="82"/>
        <end position="91"/>
    </location>
</feature>
<feature type="region of interest" description="Disordered" evidence="1">
    <location>
        <begin position="52"/>
        <end position="109"/>
    </location>
</feature>
<dbReference type="Proteomes" id="UP000292402">
    <property type="component" value="Unassembled WGS sequence"/>
</dbReference>
<name>A0A4Q4MCY1_9PLEO</name>
<sequence length="641" mass="71141">MKLDRERIVFSLSYNTCSFSPSVYRTKARTYNMPPIRHNARVQSTLMSFVKVSSRSGDTRGDRPSSPVPRRSSRRSRPVVIDSDDDLDEDTSPSSTSSALRASGREYATASTPNAVASAIDMRPPNRALAASDVPEGETPTGDDDEVIAEIVAAEIAGTAEADKEMDEEVEYFPGPDPNIADEVEDAMRVQDLSSDLDPDDAEVDPDFARKLRIVLDGFCEWGKSISHADFVAMPESERPFTIGVWKLLQEVSVEYLLGLYLHTIPTEVQELFSKKEWCLEDLLSLPEVKDGEAGDQGLYGNFPTGNLVVASKIGCEAYVGSTAELLKRISEHLKISLKYTDSTLPDSHSGSLHYQTTCRADVDCNFRKLAGFKRDIPQGYLIVLESAFMVLFGTYNYPGYYAKWATRSSYKLAKDIRARLDIPAIPWRGLNAALPLRQGFVARGSKLPSECRNPECKLMTYSRSSMPDGPKHPRVLADPKNPLGGGYLCRRCDSYRERRGVLPDNASLVKLSTQYNLEVAKSNLRQAGQPVICNNCRSVERAEGALNSARGYGTRHIASNGRVLCTACDAYLRRFGRDRDPALEASRAAREQIKLDRAAGRPVHCVHCNKAEPAGLAKPWRITQKAARLICDWCYNHGYR</sequence>
<reference evidence="3" key="1">
    <citation type="journal article" date="2019" name="bioRxiv">
        <title>Genomics, evolutionary history and diagnostics of the Alternaria alternata species group including apple and Asian pear pathotypes.</title>
        <authorList>
            <person name="Armitage A.D."/>
            <person name="Cockerton H.M."/>
            <person name="Sreenivasaprasad S."/>
            <person name="Woodhall J.W."/>
            <person name="Lane C.R."/>
            <person name="Harrison R.J."/>
            <person name="Clarkson J.P."/>
        </authorList>
    </citation>
    <scope>NUCLEOTIDE SEQUENCE [LARGE SCALE GENOMIC DNA]</scope>
    <source>
        <strain evidence="3">FERA 1082</strain>
    </source>
</reference>
<evidence type="ECO:0000313" key="3">
    <source>
        <dbReference type="Proteomes" id="UP000292402"/>
    </source>
</evidence>
<evidence type="ECO:0000256" key="1">
    <source>
        <dbReference type="SAM" id="MobiDB-lite"/>
    </source>
</evidence>
<dbReference type="AlphaFoldDB" id="A0A4Q4MCY1"/>
<evidence type="ECO:0000313" key="2">
    <source>
        <dbReference type="EMBL" id="RYN48285.1"/>
    </source>
</evidence>
<gene>
    <name evidence="2" type="ORF">AA0114_g7265</name>
</gene>
<protein>
    <submittedName>
        <fullName evidence="2">Uncharacterized protein</fullName>
    </submittedName>
</protein>
<accession>A0A4Q4MCY1</accession>
<proteinExistence type="predicted"/>